<evidence type="ECO:0000256" key="6">
    <source>
        <dbReference type="ARBA" id="ARBA00022989"/>
    </source>
</evidence>
<dbReference type="Gene3D" id="3.80.10.10">
    <property type="entry name" value="Ribonuclease Inhibitor"/>
    <property type="match status" value="1"/>
</dbReference>
<dbReference type="InterPro" id="IPR011009">
    <property type="entry name" value="Kinase-like_dom_sf"/>
</dbReference>
<evidence type="ECO:0000256" key="3">
    <source>
        <dbReference type="ARBA" id="ARBA00022692"/>
    </source>
</evidence>
<dbReference type="EMBL" id="JBANQN010000002">
    <property type="protein sequence ID" value="KAK6797230.1"/>
    <property type="molecule type" value="Genomic_DNA"/>
</dbReference>
<dbReference type="SUPFAM" id="SSF52058">
    <property type="entry name" value="L domain-like"/>
    <property type="match status" value="1"/>
</dbReference>
<dbReference type="GO" id="GO:0016020">
    <property type="term" value="C:membrane"/>
    <property type="evidence" value="ECO:0007669"/>
    <property type="project" value="UniProtKB-SubCell"/>
</dbReference>
<protein>
    <recommendedName>
        <fullName evidence="12">Protein kinase domain-containing protein</fullName>
    </recommendedName>
</protein>
<evidence type="ECO:0000256" key="7">
    <source>
        <dbReference type="ARBA" id="ARBA00023136"/>
    </source>
</evidence>
<proteinExistence type="predicted"/>
<accession>A0AAN8YLX6</accession>
<evidence type="ECO:0000256" key="2">
    <source>
        <dbReference type="ARBA" id="ARBA00022614"/>
    </source>
</evidence>
<keyword evidence="11" id="KW-1185">Reference proteome</keyword>
<comment type="subcellular location">
    <subcellularLocation>
        <location evidence="1">Membrane</location>
        <topology evidence="1">Single-pass type I membrane protein</topology>
    </subcellularLocation>
</comment>
<keyword evidence="7" id="KW-0472">Membrane</keyword>
<gene>
    <name evidence="10" type="ORF">RDI58_004932</name>
</gene>
<dbReference type="PANTHER" id="PTHR27000">
    <property type="entry name" value="LEUCINE-RICH REPEAT RECEPTOR-LIKE PROTEIN KINASE FAMILY PROTEIN-RELATED"/>
    <property type="match status" value="1"/>
</dbReference>
<reference evidence="10 11" key="1">
    <citation type="submission" date="2024-02" db="EMBL/GenBank/DDBJ databases">
        <title>de novo genome assembly of Solanum bulbocastanum strain 11H21.</title>
        <authorList>
            <person name="Hosaka A.J."/>
        </authorList>
    </citation>
    <scope>NUCLEOTIDE SEQUENCE [LARGE SCALE GENOMIC DNA]</scope>
    <source>
        <tissue evidence="10">Young leaves</tissue>
    </source>
</reference>
<evidence type="ECO:0000256" key="1">
    <source>
        <dbReference type="ARBA" id="ARBA00004479"/>
    </source>
</evidence>
<evidence type="ECO:0000313" key="10">
    <source>
        <dbReference type="EMBL" id="KAK6797230.1"/>
    </source>
</evidence>
<keyword evidence="5" id="KW-0677">Repeat</keyword>
<dbReference type="Gene3D" id="1.10.510.10">
    <property type="entry name" value="Transferase(Phosphotransferase) domain 1"/>
    <property type="match status" value="1"/>
</dbReference>
<evidence type="ECO:0000313" key="11">
    <source>
        <dbReference type="Proteomes" id="UP001371456"/>
    </source>
</evidence>
<keyword evidence="6" id="KW-1133">Transmembrane helix</keyword>
<evidence type="ECO:0008006" key="12">
    <source>
        <dbReference type="Google" id="ProtNLM"/>
    </source>
</evidence>
<evidence type="ECO:0000256" key="8">
    <source>
        <dbReference type="ARBA" id="ARBA00023170"/>
    </source>
</evidence>
<sequence>MAISWFKKKRIIHPVQEEFFSEDAWNRFRSMILRRRIHNRRRTTSRRIKIEPKLSRFWLESQGRLIPPPIPPAPVPVEPCRSLTHRFLSKCSFIGLDPLLPLTHSEDRKLATFQLIRSEPVPFFGISEILKSFQGASTDSVRLRKPKYEGLFQILQSLIQLFKHAFGDLSFLVSIDLSLNNFHGELPSEFSHLRRLGEVDLSYNFTGEIPTGLATLPRLKRLSFGFDESLNGSNVLSILSISTLEYLDLGNAGLTGDIPSDLCHHVPRMQALGLDSNLLEELHLSESNLQEAFTWWKQNKWFVHLGGLQKLIQLSLAHNSIQGSILETFGELIELNALDLLYSNMSGVIPKSLEALKKLDFLNISFNRDCLSNSFRVDETLSRSFGSVYKGTLADGMTVAAKVFYVQMEGAFQTFDRECEIFVTEISPKSLAAVKLNIMFDVASALEFLHHGYSVPVIHCDLKPSKMLAMNCMSKYIFRLKG</sequence>
<name>A0AAN8YLX6_SOLBU</name>
<evidence type="ECO:0000256" key="9">
    <source>
        <dbReference type="ARBA" id="ARBA00023180"/>
    </source>
</evidence>
<dbReference type="Pfam" id="PF00560">
    <property type="entry name" value="LRR_1"/>
    <property type="match status" value="3"/>
</dbReference>
<dbReference type="AlphaFoldDB" id="A0AAN8YLX6"/>
<keyword evidence="9" id="KW-0325">Glycoprotein</keyword>
<keyword evidence="8" id="KW-0675">Receptor</keyword>
<dbReference type="InterPro" id="IPR032675">
    <property type="entry name" value="LRR_dom_sf"/>
</dbReference>
<comment type="caution">
    <text evidence="10">The sequence shown here is derived from an EMBL/GenBank/DDBJ whole genome shotgun (WGS) entry which is preliminary data.</text>
</comment>
<keyword evidence="3" id="KW-0812">Transmembrane</keyword>
<dbReference type="InterPro" id="IPR001611">
    <property type="entry name" value="Leu-rich_rpt"/>
</dbReference>
<dbReference type="PANTHER" id="PTHR27000:SF791">
    <property type="entry name" value="LRR RECEPTOR-LIKE KINASE FAMILY PROTEIN"/>
    <property type="match status" value="1"/>
</dbReference>
<evidence type="ECO:0000256" key="5">
    <source>
        <dbReference type="ARBA" id="ARBA00022737"/>
    </source>
</evidence>
<keyword evidence="4" id="KW-0732">Signal</keyword>
<evidence type="ECO:0000256" key="4">
    <source>
        <dbReference type="ARBA" id="ARBA00022729"/>
    </source>
</evidence>
<organism evidence="10 11">
    <name type="scientific">Solanum bulbocastanum</name>
    <name type="common">Wild potato</name>
    <dbReference type="NCBI Taxonomy" id="147425"/>
    <lineage>
        <taxon>Eukaryota</taxon>
        <taxon>Viridiplantae</taxon>
        <taxon>Streptophyta</taxon>
        <taxon>Embryophyta</taxon>
        <taxon>Tracheophyta</taxon>
        <taxon>Spermatophyta</taxon>
        <taxon>Magnoliopsida</taxon>
        <taxon>eudicotyledons</taxon>
        <taxon>Gunneridae</taxon>
        <taxon>Pentapetalae</taxon>
        <taxon>asterids</taxon>
        <taxon>lamiids</taxon>
        <taxon>Solanales</taxon>
        <taxon>Solanaceae</taxon>
        <taxon>Solanoideae</taxon>
        <taxon>Solaneae</taxon>
        <taxon>Solanum</taxon>
    </lineage>
</organism>
<dbReference type="Proteomes" id="UP001371456">
    <property type="component" value="Unassembled WGS sequence"/>
</dbReference>
<keyword evidence="2" id="KW-0433">Leucine-rich repeat</keyword>
<dbReference type="SUPFAM" id="SSF56112">
    <property type="entry name" value="Protein kinase-like (PK-like)"/>
    <property type="match status" value="1"/>
</dbReference>